<dbReference type="AlphaFoldDB" id="A0A402B948"/>
<dbReference type="Proteomes" id="UP000287171">
    <property type="component" value="Unassembled WGS sequence"/>
</dbReference>
<gene>
    <name evidence="1" type="ORF">KDA_33780</name>
</gene>
<accession>A0A402B948</accession>
<dbReference type="EMBL" id="BIFT01000001">
    <property type="protein sequence ID" value="GCE27894.1"/>
    <property type="molecule type" value="Genomic_DNA"/>
</dbReference>
<evidence type="ECO:0000313" key="2">
    <source>
        <dbReference type="Proteomes" id="UP000287171"/>
    </source>
</evidence>
<proteinExistence type="predicted"/>
<keyword evidence="2" id="KW-1185">Reference proteome</keyword>
<evidence type="ECO:0000313" key="1">
    <source>
        <dbReference type="EMBL" id="GCE27894.1"/>
    </source>
</evidence>
<reference evidence="2" key="1">
    <citation type="submission" date="2018-12" db="EMBL/GenBank/DDBJ databases">
        <title>Tengunoibacter tsumagoiensis gen. nov., sp. nov., Dictyobacter kobayashii sp. nov., D. alpinus sp. nov., and D. joshuensis sp. nov. and description of Dictyobacteraceae fam. nov. within the order Ktedonobacterales isolated from Tengu-no-mugimeshi.</title>
        <authorList>
            <person name="Wang C.M."/>
            <person name="Zheng Y."/>
            <person name="Sakai Y."/>
            <person name="Toyoda A."/>
            <person name="Minakuchi Y."/>
            <person name="Abe K."/>
            <person name="Yokota A."/>
            <person name="Yabe S."/>
        </authorList>
    </citation>
    <scope>NUCLEOTIDE SEQUENCE [LARGE SCALE GENOMIC DNA]</scope>
    <source>
        <strain evidence="2">Uno16</strain>
    </source>
</reference>
<protein>
    <submittedName>
        <fullName evidence="1">Uncharacterized protein</fullName>
    </submittedName>
</protein>
<organism evidence="1 2">
    <name type="scientific">Dictyobacter alpinus</name>
    <dbReference type="NCBI Taxonomy" id="2014873"/>
    <lineage>
        <taxon>Bacteria</taxon>
        <taxon>Bacillati</taxon>
        <taxon>Chloroflexota</taxon>
        <taxon>Ktedonobacteria</taxon>
        <taxon>Ktedonobacterales</taxon>
        <taxon>Dictyobacteraceae</taxon>
        <taxon>Dictyobacter</taxon>
    </lineage>
</organism>
<name>A0A402B948_9CHLR</name>
<sequence>MDLFHTYCHECRQKAHCKPFTWQDRRGKWNVLLLCPACWNVFKLLQAGGHV</sequence>
<comment type="caution">
    <text evidence="1">The sequence shown here is derived from an EMBL/GenBank/DDBJ whole genome shotgun (WGS) entry which is preliminary data.</text>
</comment>